<evidence type="ECO:0000313" key="1">
    <source>
        <dbReference type="EMBL" id="KAK3797465.1"/>
    </source>
</evidence>
<dbReference type="AlphaFoldDB" id="A0AAE1B0K5"/>
<keyword evidence="2" id="KW-1185">Reference proteome</keyword>
<sequence>MLEHRIKGENNSTSTNILSDLSRLLAQVKEGSLPLCRAHAMTLVNRRHECRIPGCDCKMQTAPFSRGEA</sequence>
<gene>
    <name evidence="1" type="ORF">RRG08_049297</name>
</gene>
<name>A0AAE1B0K5_9GAST</name>
<evidence type="ECO:0000313" key="2">
    <source>
        <dbReference type="Proteomes" id="UP001283361"/>
    </source>
</evidence>
<dbReference type="Proteomes" id="UP001283361">
    <property type="component" value="Unassembled WGS sequence"/>
</dbReference>
<reference evidence="1" key="1">
    <citation type="journal article" date="2023" name="G3 (Bethesda)">
        <title>A reference genome for the long-term kleptoplast-retaining sea slug Elysia crispata morphotype clarki.</title>
        <authorList>
            <person name="Eastman K.E."/>
            <person name="Pendleton A.L."/>
            <person name="Shaikh M.A."/>
            <person name="Suttiyut T."/>
            <person name="Ogas R."/>
            <person name="Tomko P."/>
            <person name="Gavelis G."/>
            <person name="Widhalm J.R."/>
            <person name="Wisecaver J.H."/>
        </authorList>
    </citation>
    <scope>NUCLEOTIDE SEQUENCE</scope>
    <source>
        <strain evidence="1">ECLA1</strain>
    </source>
</reference>
<accession>A0AAE1B0K5</accession>
<dbReference type="EMBL" id="JAWDGP010000761">
    <property type="protein sequence ID" value="KAK3797465.1"/>
    <property type="molecule type" value="Genomic_DNA"/>
</dbReference>
<comment type="caution">
    <text evidence="1">The sequence shown here is derived from an EMBL/GenBank/DDBJ whole genome shotgun (WGS) entry which is preliminary data.</text>
</comment>
<proteinExistence type="predicted"/>
<protein>
    <submittedName>
        <fullName evidence="1">Uncharacterized protein</fullName>
    </submittedName>
</protein>
<organism evidence="1 2">
    <name type="scientific">Elysia crispata</name>
    <name type="common">lettuce slug</name>
    <dbReference type="NCBI Taxonomy" id="231223"/>
    <lineage>
        <taxon>Eukaryota</taxon>
        <taxon>Metazoa</taxon>
        <taxon>Spiralia</taxon>
        <taxon>Lophotrochozoa</taxon>
        <taxon>Mollusca</taxon>
        <taxon>Gastropoda</taxon>
        <taxon>Heterobranchia</taxon>
        <taxon>Euthyneura</taxon>
        <taxon>Panpulmonata</taxon>
        <taxon>Sacoglossa</taxon>
        <taxon>Placobranchoidea</taxon>
        <taxon>Plakobranchidae</taxon>
        <taxon>Elysia</taxon>
    </lineage>
</organism>